<dbReference type="PANTHER" id="PTHR37166:SF1">
    <property type="entry name" value="PROTEIN FLAG"/>
    <property type="match status" value="1"/>
</dbReference>
<name>A0A7Y9IZ59_9BURK</name>
<reference evidence="1 2" key="1">
    <citation type="submission" date="2020-07" db="EMBL/GenBank/DDBJ databases">
        <title>Genomic Encyclopedia of Type Strains, Phase IV (KMG-V): Genome sequencing to study the core and pangenomes of soil and plant-associated prokaryotes.</title>
        <authorList>
            <person name="Whitman W."/>
        </authorList>
    </citation>
    <scope>NUCLEOTIDE SEQUENCE [LARGE SCALE GENOMIC DNA]</scope>
    <source>
        <strain evidence="1 2">SAS40</strain>
    </source>
</reference>
<protein>
    <submittedName>
        <fullName evidence="1">Flagellar protein FlaG</fullName>
    </submittedName>
</protein>
<dbReference type="SUPFAM" id="SSF160214">
    <property type="entry name" value="FlaG-like"/>
    <property type="match status" value="1"/>
</dbReference>
<accession>A0A7Y9IZ59</accession>
<keyword evidence="1" id="KW-0282">Flagellum</keyword>
<dbReference type="InterPro" id="IPR035924">
    <property type="entry name" value="FlaG-like_sf"/>
</dbReference>
<comment type="caution">
    <text evidence="1">The sequence shown here is derived from an EMBL/GenBank/DDBJ whole genome shotgun (WGS) entry which is preliminary data.</text>
</comment>
<dbReference type="Proteomes" id="UP000542125">
    <property type="component" value="Unassembled WGS sequence"/>
</dbReference>
<evidence type="ECO:0000313" key="2">
    <source>
        <dbReference type="Proteomes" id="UP000542125"/>
    </source>
</evidence>
<dbReference type="PANTHER" id="PTHR37166">
    <property type="entry name" value="PROTEIN FLAG"/>
    <property type="match status" value="1"/>
</dbReference>
<evidence type="ECO:0000313" key="1">
    <source>
        <dbReference type="EMBL" id="NYE85719.1"/>
    </source>
</evidence>
<dbReference type="InterPro" id="IPR005186">
    <property type="entry name" value="FlaG"/>
</dbReference>
<keyword evidence="1" id="KW-0966">Cell projection</keyword>
<keyword evidence="1" id="KW-0969">Cilium</keyword>
<dbReference type="Gene3D" id="3.30.160.170">
    <property type="entry name" value="FlaG-like"/>
    <property type="match status" value="1"/>
</dbReference>
<gene>
    <name evidence="1" type="ORF">FHW18_005038</name>
</gene>
<dbReference type="EMBL" id="JACBYR010000003">
    <property type="protein sequence ID" value="NYE85719.1"/>
    <property type="molecule type" value="Genomic_DNA"/>
</dbReference>
<organism evidence="1 2">
    <name type="scientific">Pigmentiphaga litoralis</name>
    <dbReference type="NCBI Taxonomy" id="516702"/>
    <lineage>
        <taxon>Bacteria</taxon>
        <taxon>Pseudomonadati</taxon>
        <taxon>Pseudomonadota</taxon>
        <taxon>Betaproteobacteria</taxon>
        <taxon>Burkholderiales</taxon>
        <taxon>Alcaligenaceae</taxon>
        <taxon>Pigmentiphaga</taxon>
    </lineage>
</organism>
<proteinExistence type="predicted"/>
<dbReference type="AlphaFoldDB" id="A0A7Y9IZ59"/>
<keyword evidence="2" id="KW-1185">Reference proteome</keyword>
<dbReference type="Pfam" id="PF03646">
    <property type="entry name" value="FlaG"/>
    <property type="match status" value="1"/>
</dbReference>
<dbReference type="RefSeq" id="WP_179590060.1">
    <property type="nucleotide sequence ID" value="NZ_JACBYR010000003.1"/>
</dbReference>
<sequence>MSINPVGYPVDNRIAGTSRPAAADPVVIQAANAAPDLGLPVTSQVPDVGQLQDAVDTFNQYIPMAANNLLFSIDEDNGTVVVKIVDTTTQDVIRQIPSVEALELSRSLDKLKGLLLQGKA</sequence>